<keyword evidence="3" id="KW-1185">Reference proteome</keyword>
<protein>
    <submittedName>
        <fullName evidence="2">VOC family protein</fullName>
    </submittedName>
</protein>
<comment type="caution">
    <text evidence="2">The sequence shown here is derived from an EMBL/GenBank/DDBJ whole genome shotgun (WGS) entry which is preliminary data.</text>
</comment>
<dbReference type="Gene3D" id="3.10.180.10">
    <property type="entry name" value="2,3-Dihydroxybiphenyl 1,2-Dioxygenase, domain 1"/>
    <property type="match status" value="1"/>
</dbReference>
<dbReference type="InterPro" id="IPR009725">
    <property type="entry name" value="3_dmu_93_MTrfase"/>
</dbReference>
<dbReference type="CDD" id="cd06588">
    <property type="entry name" value="PhnB_like"/>
    <property type="match status" value="1"/>
</dbReference>
<evidence type="ECO:0000313" key="3">
    <source>
        <dbReference type="Proteomes" id="UP001595816"/>
    </source>
</evidence>
<name>A0ABV8LVA3_9ACTN</name>
<reference evidence="3" key="1">
    <citation type="journal article" date="2019" name="Int. J. Syst. Evol. Microbiol.">
        <title>The Global Catalogue of Microorganisms (GCM) 10K type strain sequencing project: providing services to taxonomists for standard genome sequencing and annotation.</title>
        <authorList>
            <consortium name="The Broad Institute Genomics Platform"/>
            <consortium name="The Broad Institute Genome Sequencing Center for Infectious Disease"/>
            <person name="Wu L."/>
            <person name="Ma J."/>
        </authorList>
    </citation>
    <scope>NUCLEOTIDE SEQUENCE [LARGE SCALE GENOMIC DNA]</scope>
    <source>
        <strain evidence="3">CGMCC 4.7289</strain>
    </source>
</reference>
<dbReference type="EMBL" id="JBHSAY010000015">
    <property type="protein sequence ID" value="MFC4134449.1"/>
    <property type="molecule type" value="Genomic_DNA"/>
</dbReference>
<feature type="domain" description="PhnB-like" evidence="1">
    <location>
        <begin position="3"/>
        <end position="118"/>
    </location>
</feature>
<dbReference type="PANTHER" id="PTHR33990:SF2">
    <property type="entry name" value="PHNB-LIKE DOMAIN-CONTAINING PROTEIN"/>
    <property type="match status" value="1"/>
</dbReference>
<dbReference type="RefSeq" id="WP_253761398.1">
    <property type="nucleotide sequence ID" value="NZ_JAMZDZ010000001.1"/>
</dbReference>
<dbReference type="SUPFAM" id="SSF54593">
    <property type="entry name" value="Glyoxalase/Bleomycin resistance protein/Dihydroxybiphenyl dioxygenase"/>
    <property type="match status" value="1"/>
</dbReference>
<proteinExistence type="predicted"/>
<organism evidence="2 3">
    <name type="scientific">Hamadaea flava</name>
    <dbReference type="NCBI Taxonomy" id="1742688"/>
    <lineage>
        <taxon>Bacteria</taxon>
        <taxon>Bacillati</taxon>
        <taxon>Actinomycetota</taxon>
        <taxon>Actinomycetes</taxon>
        <taxon>Micromonosporales</taxon>
        <taxon>Micromonosporaceae</taxon>
        <taxon>Hamadaea</taxon>
    </lineage>
</organism>
<dbReference type="Proteomes" id="UP001595816">
    <property type="component" value="Unassembled WGS sequence"/>
</dbReference>
<dbReference type="Pfam" id="PF06983">
    <property type="entry name" value="3-dmu-9_3-mt"/>
    <property type="match status" value="1"/>
</dbReference>
<dbReference type="InterPro" id="IPR028973">
    <property type="entry name" value="PhnB-like"/>
</dbReference>
<evidence type="ECO:0000259" key="1">
    <source>
        <dbReference type="Pfam" id="PF06983"/>
    </source>
</evidence>
<gene>
    <name evidence="2" type="ORF">ACFOZ4_27880</name>
</gene>
<dbReference type="InterPro" id="IPR029068">
    <property type="entry name" value="Glyas_Bleomycin-R_OHBP_Dase"/>
</dbReference>
<sequence length="160" mass="17664">MTQKITPMLWFDNEAEQAAEFYVGLFPDARILEVSRYGEGMPKPAGTAMVVDFEIAGQRYQALNGGPDFKFTEAVSFVVDCADQKEVDYYWDAMTADGGEESQCGWLKDKFGLSWQIIPQQLSSLIGGPDPAGAQRATQAMFGMQKLDVQALQDAYDGKP</sequence>
<dbReference type="PANTHER" id="PTHR33990">
    <property type="entry name" value="PROTEIN YJDN-RELATED"/>
    <property type="match status" value="1"/>
</dbReference>
<dbReference type="PIRSF" id="PIRSF021700">
    <property type="entry name" value="3_dmu_93_MTrfase"/>
    <property type="match status" value="1"/>
</dbReference>
<accession>A0ABV8LVA3</accession>
<evidence type="ECO:0000313" key="2">
    <source>
        <dbReference type="EMBL" id="MFC4134449.1"/>
    </source>
</evidence>